<gene>
    <name evidence="5" type="ORF">ACFO0B_16550</name>
</gene>
<comment type="caution">
    <text evidence="5">The sequence shown here is derived from an EMBL/GenBank/DDBJ whole genome shotgun (WGS) entry which is preliminary data.</text>
</comment>
<evidence type="ECO:0000256" key="2">
    <source>
        <dbReference type="ARBA" id="ARBA00022679"/>
    </source>
</evidence>
<evidence type="ECO:0000313" key="6">
    <source>
        <dbReference type="Proteomes" id="UP001595696"/>
    </source>
</evidence>
<dbReference type="PANTHER" id="PTHR21599:SF0">
    <property type="entry name" value="GLYCERATE KINASE"/>
    <property type="match status" value="1"/>
</dbReference>
<dbReference type="Gene3D" id="3.90.1510.10">
    <property type="entry name" value="Glycerate kinase, domain 2"/>
    <property type="match status" value="1"/>
</dbReference>
<dbReference type="Gene3D" id="3.40.50.10350">
    <property type="entry name" value="Glycerate kinase, domain 1"/>
    <property type="match status" value="1"/>
</dbReference>
<organism evidence="5 6">
    <name type="scientific">Nocardia jiangsuensis</name>
    <dbReference type="NCBI Taxonomy" id="1691563"/>
    <lineage>
        <taxon>Bacteria</taxon>
        <taxon>Bacillati</taxon>
        <taxon>Actinomycetota</taxon>
        <taxon>Actinomycetes</taxon>
        <taxon>Mycobacteriales</taxon>
        <taxon>Nocardiaceae</taxon>
        <taxon>Nocardia</taxon>
    </lineage>
</organism>
<evidence type="ECO:0000256" key="1">
    <source>
        <dbReference type="ARBA" id="ARBA00006284"/>
    </source>
</evidence>
<keyword evidence="6" id="KW-1185">Reference proteome</keyword>
<dbReference type="Proteomes" id="UP001595696">
    <property type="component" value="Unassembled WGS sequence"/>
</dbReference>
<keyword evidence="3 4" id="KW-0418">Kinase</keyword>
<keyword evidence="2 4" id="KW-0808">Transferase</keyword>
<dbReference type="NCBIfam" id="TIGR00045">
    <property type="entry name" value="glycerate kinase"/>
    <property type="match status" value="1"/>
</dbReference>
<protein>
    <submittedName>
        <fullName evidence="5">Glycerate kinase</fullName>
    </submittedName>
</protein>
<evidence type="ECO:0000256" key="3">
    <source>
        <dbReference type="ARBA" id="ARBA00022777"/>
    </source>
</evidence>
<dbReference type="InterPro" id="IPR018193">
    <property type="entry name" value="Glyc_kinase_flavodox-like_fold"/>
</dbReference>
<name>A0ABV8DUN0_9NOCA</name>
<accession>A0ABV8DUN0</accession>
<sequence length="389" mass="38944">MTREPSQRVVLAPDKFKGSASAPEVADALATGVVRAVPAARIHRVPVADGGDGTVDAFVTAGWRRVELIAPGPTGAATPTSYAVRGDTAVVELAAVVGAAKLPAGRFDPLGAGTDGLGTVLTHALESGARHLVLGLGGSASSDGGAGLLRGLGARILDARGSEVPPGGAALADAARLDAGGLHPLLRRARLTLACDVDNPLLGPAGAVAVYGPQKGAGPAELAILEAALGNWARVVGEAFPVERYGDATERPGAGAAGGTGFGVLGALAVLMPVTVRSGIDVVLELLGFADLVNGAALVVTGEGSFDEQSLRGKAPLGVLAAATAAGVPCVVTPGRSLLTPEQVREAGFAGCHPLTDLESDPARCMARARPLLVRVGERIAEQYLRARV</sequence>
<dbReference type="RefSeq" id="WP_378613352.1">
    <property type="nucleotide sequence ID" value="NZ_JBHSAX010000014.1"/>
</dbReference>
<dbReference type="EMBL" id="JBHSAX010000014">
    <property type="protein sequence ID" value="MFC3963603.1"/>
    <property type="molecule type" value="Genomic_DNA"/>
</dbReference>
<dbReference type="InterPro" id="IPR018197">
    <property type="entry name" value="Glycerate_kinase_RE-like"/>
</dbReference>
<comment type="similarity">
    <text evidence="1 4">Belongs to the glycerate kinase type-1 family.</text>
</comment>
<dbReference type="Pfam" id="PF02595">
    <property type="entry name" value="Gly_kinase"/>
    <property type="match status" value="1"/>
</dbReference>
<dbReference type="GO" id="GO:0016301">
    <property type="term" value="F:kinase activity"/>
    <property type="evidence" value="ECO:0007669"/>
    <property type="project" value="UniProtKB-KW"/>
</dbReference>
<dbReference type="InterPro" id="IPR004381">
    <property type="entry name" value="Glycerate_kinase"/>
</dbReference>
<dbReference type="SUPFAM" id="SSF110738">
    <property type="entry name" value="Glycerate kinase I"/>
    <property type="match status" value="1"/>
</dbReference>
<dbReference type="PANTHER" id="PTHR21599">
    <property type="entry name" value="GLYCERATE KINASE"/>
    <property type="match status" value="1"/>
</dbReference>
<evidence type="ECO:0000256" key="4">
    <source>
        <dbReference type="PIRNR" id="PIRNR006078"/>
    </source>
</evidence>
<dbReference type="PIRSF" id="PIRSF006078">
    <property type="entry name" value="GlxK"/>
    <property type="match status" value="1"/>
</dbReference>
<proteinExistence type="inferred from homology"/>
<evidence type="ECO:0000313" key="5">
    <source>
        <dbReference type="EMBL" id="MFC3963603.1"/>
    </source>
</evidence>
<dbReference type="InterPro" id="IPR036129">
    <property type="entry name" value="Glycerate_kinase_sf"/>
</dbReference>
<reference evidence="6" key="1">
    <citation type="journal article" date="2019" name="Int. J. Syst. Evol. Microbiol.">
        <title>The Global Catalogue of Microorganisms (GCM) 10K type strain sequencing project: providing services to taxonomists for standard genome sequencing and annotation.</title>
        <authorList>
            <consortium name="The Broad Institute Genomics Platform"/>
            <consortium name="The Broad Institute Genome Sequencing Center for Infectious Disease"/>
            <person name="Wu L."/>
            <person name="Ma J."/>
        </authorList>
    </citation>
    <scope>NUCLEOTIDE SEQUENCE [LARGE SCALE GENOMIC DNA]</scope>
    <source>
        <strain evidence="6">CGMCC 4.7330</strain>
    </source>
</reference>